<keyword evidence="3" id="KW-1185">Reference proteome</keyword>
<comment type="caution">
    <text evidence="2">The sequence shown here is derived from an EMBL/GenBank/DDBJ whole genome shotgun (WGS) entry which is preliminary data.</text>
</comment>
<accession>A0AAV9CD24</accession>
<reference evidence="2" key="2">
    <citation type="submission" date="2023-06" db="EMBL/GenBank/DDBJ databases">
        <authorList>
            <person name="Ma L."/>
            <person name="Liu K.-W."/>
            <person name="Li Z."/>
            <person name="Hsiao Y.-Y."/>
            <person name="Qi Y."/>
            <person name="Fu T."/>
            <person name="Tang G."/>
            <person name="Zhang D."/>
            <person name="Sun W.-H."/>
            <person name="Liu D.-K."/>
            <person name="Li Y."/>
            <person name="Chen G.-Z."/>
            <person name="Liu X.-D."/>
            <person name="Liao X.-Y."/>
            <person name="Jiang Y.-T."/>
            <person name="Yu X."/>
            <person name="Hao Y."/>
            <person name="Huang J."/>
            <person name="Zhao X.-W."/>
            <person name="Ke S."/>
            <person name="Chen Y.-Y."/>
            <person name="Wu W.-L."/>
            <person name="Hsu J.-L."/>
            <person name="Lin Y.-F."/>
            <person name="Huang M.-D."/>
            <person name="Li C.-Y."/>
            <person name="Huang L."/>
            <person name="Wang Z.-W."/>
            <person name="Zhao X."/>
            <person name="Zhong W.-Y."/>
            <person name="Peng D.-H."/>
            <person name="Ahmad S."/>
            <person name="Lan S."/>
            <person name="Zhang J.-S."/>
            <person name="Tsai W.-C."/>
            <person name="Van De Peer Y."/>
            <person name="Liu Z.-J."/>
        </authorList>
    </citation>
    <scope>NUCLEOTIDE SEQUENCE</scope>
    <source>
        <strain evidence="2">CP</strain>
        <tissue evidence="2">Leaves</tissue>
    </source>
</reference>
<feature type="compositionally biased region" description="Polar residues" evidence="1">
    <location>
        <begin position="11"/>
        <end position="24"/>
    </location>
</feature>
<organism evidence="2 3">
    <name type="scientific">Acorus calamus</name>
    <name type="common">Sweet flag</name>
    <dbReference type="NCBI Taxonomy" id="4465"/>
    <lineage>
        <taxon>Eukaryota</taxon>
        <taxon>Viridiplantae</taxon>
        <taxon>Streptophyta</taxon>
        <taxon>Embryophyta</taxon>
        <taxon>Tracheophyta</taxon>
        <taxon>Spermatophyta</taxon>
        <taxon>Magnoliopsida</taxon>
        <taxon>Liliopsida</taxon>
        <taxon>Acoraceae</taxon>
        <taxon>Acorus</taxon>
    </lineage>
</organism>
<protein>
    <submittedName>
        <fullName evidence="2">Uncharacterized protein</fullName>
    </submittedName>
</protein>
<reference evidence="2" key="1">
    <citation type="journal article" date="2023" name="Nat. Commun.">
        <title>Diploid and tetraploid genomes of Acorus and the evolution of monocots.</title>
        <authorList>
            <person name="Ma L."/>
            <person name="Liu K.W."/>
            <person name="Li Z."/>
            <person name="Hsiao Y.Y."/>
            <person name="Qi Y."/>
            <person name="Fu T."/>
            <person name="Tang G.D."/>
            <person name="Zhang D."/>
            <person name="Sun W.H."/>
            <person name="Liu D.K."/>
            <person name="Li Y."/>
            <person name="Chen G.Z."/>
            <person name="Liu X.D."/>
            <person name="Liao X.Y."/>
            <person name="Jiang Y.T."/>
            <person name="Yu X."/>
            <person name="Hao Y."/>
            <person name="Huang J."/>
            <person name="Zhao X.W."/>
            <person name="Ke S."/>
            <person name="Chen Y.Y."/>
            <person name="Wu W.L."/>
            <person name="Hsu J.L."/>
            <person name="Lin Y.F."/>
            <person name="Huang M.D."/>
            <person name="Li C.Y."/>
            <person name="Huang L."/>
            <person name="Wang Z.W."/>
            <person name="Zhao X."/>
            <person name="Zhong W.Y."/>
            <person name="Peng D.H."/>
            <person name="Ahmad S."/>
            <person name="Lan S."/>
            <person name="Zhang J.S."/>
            <person name="Tsai W.C."/>
            <person name="Van de Peer Y."/>
            <person name="Liu Z.J."/>
        </authorList>
    </citation>
    <scope>NUCLEOTIDE SEQUENCE</scope>
    <source>
        <strain evidence="2">CP</strain>
    </source>
</reference>
<evidence type="ECO:0000313" key="3">
    <source>
        <dbReference type="Proteomes" id="UP001180020"/>
    </source>
</evidence>
<dbReference type="AlphaFoldDB" id="A0AAV9CD24"/>
<gene>
    <name evidence="2" type="ORF">QJS10_CPB20g00863</name>
</gene>
<sequence length="88" mass="9672">MSPRLKPDASPMTQNKNPNLTTTKPPKIESPDPPLLGLTDAAACSPMQPYHRPLPPATRCNDICKHHLSRLRPSLLPDPSQMDSLVLL</sequence>
<proteinExistence type="predicted"/>
<evidence type="ECO:0000256" key="1">
    <source>
        <dbReference type="SAM" id="MobiDB-lite"/>
    </source>
</evidence>
<dbReference type="EMBL" id="JAUJYO010000020">
    <property type="protein sequence ID" value="KAK1286649.1"/>
    <property type="molecule type" value="Genomic_DNA"/>
</dbReference>
<evidence type="ECO:0000313" key="2">
    <source>
        <dbReference type="EMBL" id="KAK1286649.1"/>
    </source>
</evidence>
<dbReference type="Proteomes" id="UP001180020">
    <property type="component" value="Unassembled WGS sequence"/>
</dbReference>
<name>A0AAV9CD24_ACOCL</name>
<feature type="region of interest" description="Disordered" evidence="1">
    <location>
        <begin position="1"/>
        <end position="41"/>
    </location>
</feature>